<evidence type="ECO:0000313" key="12">
    <source>
        <dbReference type="Proteomes" id="UP000273159"/>
    </source>
</evidence>
<dbReference type="AlphaFoldDB" id="A0A3B0FIN3"/>
<evidence type="ECO:0000256" key="7">
    <source>
        <dbReference type="ARBA" id="ARBA00022795"/>
    </source>
</evidence>
<dbReference type="InterPro" id="IPR012823">
    <property type="entry name" value="Flagell_FliJ"/>
</dbReference>
<dbReference type="RefSeq" id="WP_120693120.1">
    <property type="nucleotide sequence ID" value="NZ_RBNH01000016.1"/>
</dbReference>
<comment type="caution">
    <text evidence="11">The sequence shown here is derived from an EMBL/GenBank/DDBJ whole genome shotgun (WGS) entry which is preliminary data.</text>
</comment>
<name>A0A3B0FIN3_PSEPS</name>
<dbReference type="GO" id="GO:0009288">
    <property type="term" value="C:bacterial-type flagellum"/>
    <property type="evidence" value="ECO:0007669"/>
    <property type="project" value="InterPro"/>
</dbReference>
<keyword evidence="11" id="KW-0969">Cilium</keyword>
<protein>
    <recommendedName>
        <fullName evidence="3">Flagellar FliJ protein</fullName>
    </recommendedName>
</protein>
<keyword evidence="5" id="KW-1003">Cell membrane</keyword>
<dbReference type="GO" id="GO:0015031">
    <property type="term" value="P:protein transport"/>
    <property type="evidence" value="ECO:0007669"/>
    <property type="project" value="UniProtKB-KW"/>
</dbReference>
<accession>A0A3B0FIN3</accession>
<dbReference type="GO" id="GO:0071973">
    <property type="term" value="P:bacterial-type flagellum-dependent cell motility"/>
    <property type="evidence" value="ECO:0007669"/>
    <property type="project" value="InterPro"/>
</dbReference>
<evidence type="ECO:0000256" key="3">
    <source>
        <dbReference type="ARBA" id="ARBA00020392"/>
    </source>
</evidence>
<gene>
    <name evidence="11" type="ORF">D7Z96_15780</name>
</gene>
<dbReference type="EMBL" id="RBNH01000016">
    <property type="protein sequence ID" value="RKO21552.1"/>
    <property type="molecule type" value="Genomic_DNA"/>
</dbReference>
<keyword evidence="9" id="KW-0472">Membrane</keyword>
<keyword evidence="11" id="KW-0282">Flagellum</keyword>
<dbReference type="Gene3D" id="1.10.287.1700">
    <property type="match status" value="1"/>
</dbReference>
<sequence length="141" mass="14925">MARPFPLAGLMRLRRLQEDEAAGTLAAANRTAGLHADRQRAARHELDSTSSEASGSTALLAVAAARASARSMLASLDALALEHQAAAAEAHEEYLRARLKASGMEKLEARHQAAAQGEALRAEQIGLDELALRGRKIGGQH</sequence>
<evidence type="ECO:0000256" key="2">
    <source>
        <dbReference type="ARBA" id="ARBA00010004"/>
    </source>
</evidence>
<evidence type="ECO:0000256" key="5">
    <source>
        <dbReference type="ARBA" id="ARBA00022475"/>
    </source>
</evidence>
<keyword evidence="4" id="KW-0813">Transport</keyword>
<evidence type="ECO:0000256" key="1">
    <source>
        <dbReference type="ARBA" id="ARBA00004413"/>
    </source>
</evidence>
<dbReference type="GO" id="GO:0044781">
    <property type="term" value="P:bacterial-type flagellum organization"/>
    <property type="evidence" value="ECO:0007669"/>
    <property type="project" value="UniProtKB-KW"/>
</dbReference>
<dbReference type="Proteomes" id="UP000273159">
    <property type="component" value="Unassembled WGS sequence"/>
</dbReference>
<keyword evidence="7" id="KW-1005">Bacterial flagellum biogenesis</keyword>
<evidence type="ECO:0000256" key="10">
    <source>
        <dbReference type="ARBA" id="ARBA00023225"/>
    </source>
</evidence>
<evidence type="ECO:0000313" key="11">
    <source>
        <dbReference type="EMBL" id="RKO21552.1"/>
    </source>
</evidence>
<reference evidence="12" key="2">
    <citation type="submission" date="2018-10" db="EMBL/GenBank/DDBJ databases">
        <authorList>
            <person name="Wang Y."/>
            <person name="Wang J."/>
            <person name="Yang X."/>
            <person name="Wang Z."/>
            <person name="Huang Y."/>
        </authorList>
    </citation>
    <scope>NUCLEOTIDE SEQUENCE [LARGE SCALE GENOMIC DNA]</scope>
    <source>
        <strain evidence="12">J015</strain>
    </source>
</reference>
<evidence type="ECO:0000256" key="4">
    <source>
        <dbReference type="ARBA" id="ARBA00022448"/>
    </source>
</evidence>
<keyword evidence="6" id="KW-0145">Chemotaxis</keyword>
<dbReference type="InterPro" id="IPR053716">
    <property type="entry name" value="Flag_assembly_chemotaxis_eff"/>
</dbReference>
<evidence type="ECO:0000256" key="9">
    <source>
        <dbReference type="ARBA" id="ARBA00023136"/>
    </source>
</evidence>
<dbReference type="GO" id="GO:0006935">
    <property type="term" value="P:chemotaxis"/>
    <property type="evidence" value="ECO:0007669"/>
    <property type="project" value="UniProtKB-KW"/>
</dbReference>
<reference evidence="11 12" key="1">
    <citation type="submission" date="2018-10" db="EMBL/GenBank/DDBJ databases">
        <title>Genome-guide identification and characterization of bacteria that degrade polycyclic aromatic hydrocarbons and resist hexavalent chromium simultaneously.</title>
        <authorList>
            <person name="Feng H."/>
        </authorList>
    </citation>
    <scope>NUCLEOTIDE SEQUENCE [LARGE SCALE GENOMIC DNA]</scope>
    <source>
        <strain evidence="11 12">J015</strain>
    </source>
</reference>
<organism evidence="11 12">
    <name type="scientific">Pseudarthrobacter phenanthrenivorans</name>
    <name type="common">Arthrobacter phenanthrenivorans</name>
    <dbReference type="NCBI Taxonomy" id="361575"/>
    <lineage>
        <taxon>Bacteria</taxon>
        <taxon>Bacillati</taxon>
        <taxon>Actinomycetota</taxon>
        <taxon>Actinomycetes</taxon>
        <taxon>Micrococcales</taxon>
        <taxon>Micrococcaceae</taxon>
        <taxon>Pseudarthrobacter</taxon>
    </lineage>
</organism>
<keyword evidence="10" id="KW-1006">Bacterial flagellum protein export</keyword>
<proteinExistence type="inferred from homology"/>
<dbReference type="Pfam" id="PF02050">
    <property type="entry name" value="FliJ"/>
    <property type="match status" value="1"/>
</dbReference>
<keyword evidence="11" id="KW-0966">Cell projection</keyword>
<evidence type="ECO:0000256" key="8">
    <source>
        <dbReference type="ARBA" id="ARBA00022927"/>
    </source>
</evidence>
<evidence type="ECO:0000256" key="6">
    <source>
        <dbReference type="ARBA" id="ARBA00022500"/>
    </source>
</evidence>
<comment type="subcellular location">
    <subcellularLocation>
        <location evidence="1">Cell membrane</location>
        <topology evidence="1">Peripheral membrane protein</topology>
        <orientation evidence="1">Cytoplasmic side</orientation>
    </subcellularLocation>
</comment>
<dbReference type="GO" id="GO:0005886">
    <property type="term" value="C:plasma membrane"/>
    <property type="evidence" value="ECO:0007669"/>
    <property type="project" value="UniProtKB-SubCell"/>
</dbReference>
<keyword evidence="8" id="KW-0653">Protein transport</keyword>
<comment type="similarity">
    <text evidence="2">Belongs to the FliJ family.</text>
</comment>